<gene>
    <name evidence="6" type="ORF">V9T40_008725</name>
</gene>
<keyword evidence="2" id="KW-0479">Metal-binding</keyword>
<dbReference type="PROSITE" id="PS50966">
    <property type="entry name" value="ZF_SWIM"/>
    <property type="match status" value="1"/>
</dbReference>
<name>A0AAN9TLF0_9HEMI</name>
<protein>
    <recommendedName>
        <fullName evidence="5">SWIM-type domain-containing protein</fullName>
    </recommendedName>
</protein>
<organism evidence="6 7">
    <name type="scientific">Parthenolecanium corni</name>
    <dbReference type="NCBI Taxonomy" id="536013"/>
    <lineage>
        <taxon>Eukaryota</taxon>
        <taxon>Metazoa</taxon>
        <taxon>Ecdysozoa</taxon>
        <taxon>Arthropoda</taxon>
        <taxon>Hexapoda</taxon>
        <taxon>Insecta</taxon>
        <taxon>Pterygota</taxon>
        <taxon>Neoptera</taxon>
        <taxon>Paraneoptera</taxon>
        <taxon>Hemiptera</taxon>
        <taxon>Sternorrhyncha</taxon>
        <taxon>Coccoidea</taxon>
        <taxon>Coccidae</taxon>
        <taxon>Parthenolecanium</taxon>
    </lineage>
</organism>
<sequence>MDGKLGQQIQNAGLPNTKLWQRVAIVRNTVSEYSPPPLPAACSSHPGYSRRTRNCIQCYRILALNERIKIVKTRGEAIQLTAQINKAIEIGDTFCNNCRINLTRITERYFKCIQCNKLCPVAERKRVLMTNKDTEKLAPVIDIPVRIGDTLCNRCRITSSRKSQRRSADTTECDPTSAKKRELQSSLPKLDIEIESSKPTTRSAKFHVGTTSMPSSSEPSKQLSRNDEHTALSTIHNTPSDCSSISQPLSQGSSIEDPTFQPPSDRPSSDEQYVLMPFKRPAATHKYCCICGAKSGLVVIPFQARLRLYIDERIYIPIENRCCPGHLLKDRLYADDIKKMAIISSLSYIPVTELKKFLDTLSLKVDETLLNKIGDYNMPEDRIFAITGYTWENIVEVRNLLKSMRNSHIRDITQALVVFLFKLRSGNSNSTIASILGIEHEQAVSKFVSQIIRAYEIDVLPNYFGIGTISREELISNHTTDVVKELLDVSNQLVIICDGTYLRHEKSGNNYYQRKSFSGQKKAPLCKPFTICSSDGYIIDIAGPFLATENDAVIMKKVMSNPTGLSSILQRKDIFVLDRGFRDIVSFLEEKDFEVMMPALKGKNKQLTCEQSNHSRIVTKIRWPVESVHGVLGQKNRLLHHQFSNKMLPQAKSIVRIAGFMYNKFCKRLGSDGELRPAIVDRMNSRKALPNDLSVEMEEKRWARRKTLFHDLTADKILDFPELTLDQLKLLFTGSYQLKQALSYLSELMGDRDDMAHVSVGILKEPTTPLTHTIKFVVQSRHMNSRKYRCFIRYLPSVNEINGIAAYVCECANGNRTVGTCSHIAALIYYLAHGRYQARIVRPNEVLSRLFVTGSENIVINEDSDED</sequence>
<evidence type="ECO:0000256" key="4">
    <source>
        <dbReference type="SAM" id="MobiDB-lite"/>
    </source>
</evidence>
<dbReference type="Proteomes" id="UP001367676">
    <property type="component" value="Unassembled WGS sequence"/>
</dbReference>
<dbReference type="Pfam" id="PF13359">
    <property type="entry name" value="DDE_Tnp_4"/>
    <property type="match status" value="1"/>
</dbReference>
<comment type="caution">
    <text evidence="6">The sequence shown here is derived from an EMBL/GenBank/DDBJ whole genome shotgun (WGS) entry which is preliminary data.</text>
</comment>
<proteinExistence type="predicted"/>
<evidence type="ECO:0000256" key="2">
    <source>
        <dbReference type="ARBA" id="ARBA00022723"/>
    </source>
</evidence>
<evidence type="ECO:0000313" key="7">
    <source>
        <dbReference type="Proteomes" id="UP001367676"/>
    </source>
</evidence>
<evidence type="ECO:0000256" key="1">
    <source>
        <dbReference type="ARBA" id="ARBA00001968"/>
    </source>
</evidence>
<evidence type="ECO:0000256" key="3">
    <source>
        <dbReference type="PROSITE-ProRule" id="PRU00325"/>
    </source>
</evidence>
<dbReference type="GO" id="GO:0008270">
    <property type="term" value="F:zinc ion binding"/>
    <property type="evidence" value="ECO:0007669"/>
    <property type="project" value="UniProtKB-KW"/>
</dbReference>
<dbReference type="InterPro" id="IPR027806">
    <property type="entry name" value="HARBI1_dom"/>
</dbReference>
<evidence type="ECO:0000313" key="6">
    <source>
        <dbReference type="EMBL" id="KAK7601284.1"/>
    </source>
</evidence>
<dbReference type="InterPro" id="IPR007527">
    <property type="entry name" value="Znf_SWIM"/>
</dbReference>
<comment type="cofactor">
    <cofactor evidence="1">
        <name>a divalent metal cation</name>
        <dbReference type="ChEBI" id="CHEBI:60240"/>
    </cofactor>
</comment>
<evidence type="ECO:0000259" key="5">
    <source>
        <dbReference type="PROSITE" id="PS50966"/>
    </source>
</evidence>
<reference evidence="6 7" key="1">
    <citation type="submission" date="2024-03" db="EMBL/GenBank/DDBJ databases">
        <title>Adaptation during the transition from Ophiocordyceps entomopathogen to insect associate is accompanied by gene loss and intensified selection.</title>
        <authorList>
            <person name="Ward C.M."/>
            <person name="Onetto C.A."/>
            <person name="Borneman A.R."/>
        </authorList>
    </citation>
    <scope>NUCLEOTIDE SEQUENCE [LARGE SCALE GENOMIC DNA]</scope>
    <source>
        <strain evidence="6">AWRI1</strain>
        <tissue evidence="6">Single Adult Female</tissue>
    </source>
</reference>
<feature type="compositionally biased region" description="Polar residues" evidence="4">
    <location>
        <begin position="231"/>
        <end position="242"/>
    </location>
</feature>
<feature type="domain" description="SWIM-type" evidence="5">
    <location>
        <begin position="794"/>
        <end position="832"/>
    </location>
</feature>
<feature type="compositionally biased region" description="Low complexity" evidence="4">
    <location>
        <begin position="243"/>
        <end position="255"/>
    </location>
</feature>
<feature type="compositionally biased region" description="Polar residues" evidence="4">
    <location>
        <begin position="197"/>
        <end position="223"/>
    </location>
</feature>
<accession>A0AAN9TLF0</accession>
<keyword evidence="7" id="KW-1185">Reference proteome</keyword>
<dbReference type="AlphaFoldDB" id="A0AAN9TLF0"/>
<dbReference type="EMBL" id="JBBCAQ010000010">
    <property type="protein sequence ID" value="KAK7601284.1"/>
    <property type="molecule type" value="Genomic_DNA"/>
</dbReference>
<keyword evidence="3" id="KW-0862">Zinc</keyword>
<keyword evidence="3" id="KW-0863">Zinc-finger</keyword>
<feature type="region of interest" description="Disordered" evidence="4">
    <location>
        <begin position="163"/>
        <end position="270"/>
    </location>
</feature>